<evidence type="ECO:0000256" key="1">
    <source>
        <dbReference type="SAM" id="SignalP"/>
    </source>
</evidence>
<dbReference type="OrthoDB" id="5513218at2"/>
<dbReference type="RefSeq" id="WP_120552408.1">
    <property type="nucleotide sequence ID" value="NZ_RAWM01000045.1"/>
</dbReference>
<proteinExistence type="predicted"/>
<dbReference type="EMBL" id="RAWM01000045">
    <property type="protein sequence ID" value="RKH67950.1"/>
    <property type="molecule type" value="Genomic_DNA"/>
</dbReference>
<keyword evidence="1" id="KW-0732">Signal</keyword>
<feature type="chain" id="PRO_5017406664" description="Lipoprotein" evidence="1">
    <location>
        <begin position="24"/>
        <end position="184"/>
    </location>
</feature>
<keyword evidence="3" id="KW-1185">Reference proteome</keyword>
<dbReference type="AlphaFoldDB" id="A0A3A8QM34"/>
<gene>
    <name evidence="2" type="ORF">D7X96_18295</name>
</gene>
<feature type="signal peptide" evidence="1">
    <location>
        <begin position="1"/>
        <end position="23"/>
    </location>
</feature>
<organism evidence="2 3">
    <name type="scientific">Corallococcus interemptor</name>
    <dbReference type="NCBI Taxonomy" id="2316720"/>
    <lineage>
        <taxon>Bacteria</taxon>
        <taxon>Pseudomonadati</taxon>
        <taxon>Myxococcota</taxon>
        <taxon>Myxococcia</taxon>
        <taxon>Myxococcales</taxon>
        <taxon>Cystobacterineae</taxon>
        <taxon>Myxococcaceae</taxon>
        <taxon>Corallococcus</taxon>
    </lineage>
</organism>
<name>A0A3A8QM34_9BACT</name>
<evidence type="ECO:0000313" key="2">
    <source>
        <dbReference type="EMBL" id="RKH67950.1"/>
    </source>
</evidence>
<comment type="caution">
    <text evidence="2">The sequence shown here is derived from an EMBL/GenBank/DDBJ whole genome shotgun (WGS) entry which is preliminary data.</text>
</comment>
<accession>A0A3A8QM34</accession>
<sequence length="184" mass="19655">MMKRLSLFAALTLLLTTPGCGPADEVGSESGFGLAQVEQEATQSAGTTSEELPPINCPSRMVAYQFGCSGTGCDNVSMGCRDIPSSAGVGVTSWTQAFSEETQTPTVCPTGYWVTGVSCTGGFCDNVSLQCTRITGPTAVDCFWSGWISDETAPFQAPENYFIRGAKCRGWYCDDMSFQYCRMG</sequence>
<evidence type="ECO:0008006" key="4">
    <source>
        <dbReference type="Google" id="ProtNLM"/>
    </source>
</evidence>
<dbReference type="Proteomes" id="UP000282656">
    <property type="component" value="Unassembled WGS sequence"/>
</dbReference>
<reference evidence="3" key="1">
    <citation type="submission" date="2018-09" db="EMBL/GenBank/DDBJ databases">
        <authorList>
            <person name="Livingstone P.G."/>
            <person name="Whitworth D.E."/>
        </authorList>
    </citation>
    <scope>NUCLEOTIDE SEQUENCE [LARGE SCALE GENOMIC DNA]</scope>
    <source>
        <strain evidence="3">AB047A</strain>
    </source>
</reference>
<evidence type="ECO:0000313" key="3">
    <source>
        <dbReference type="Proteomes" id="UP000282656"/>
    </source>
</evidence>
<protein>
    <recommendedName>
        <fullName evidence="4">Lipoprotein</fullName>
    </recommendedName>
</protein>